<feature type="compositionally biased region" description="Basic and acidic residues" evidence="1">
    <location>
        <begin position="117"/>
        <end position="147"/>
    </location>
</feature>
<evidence type="ECO:0000256" key="1">
    <source>
        <dbReference type="SAM" id="MobiDB-lite"/>
    </source>
</evidence>
<dbReference type="EMBL" id="SRLO01000024">
    <property type="protein sequence ID" value="TNN84838.1"/>
    <property type="molecule type" value="Genomic_DNA"/>
</dbReference>
<organism evidence="2 3">
    <name type="scientific">Liparis tanakae</name>
    <name type="common">Tanaka's snailfish</name>
    <dbReference type="NCBI Taxonomy" id="230148"/>
    <lineage>
        <taxon>Eukaryota</taxon>
        <taxon>Metazoa</taxon>
        <taxon>Chordata</taxon>
        <taxon>Craniata</taxon>
        <taxon>Vertebrata</taxon>
        <taxon>Euteleostomi</taxon>
        <taxon>Actinopterygii</taxon>
        <taxon>Neopterygii</taxon>
        <taxon>Teleostei</taxon>
        <taxon>Neoteleostei</taxon>
        <taxon>Acanthomorphata</taxon>
        <taxon>Eupercaria</taxon>
        <taxon>Perciformes</taxon>
        <taxon>Cottioidei</taxon>
        <taxon>Cottales</taxon>
        <taxon>Liparidae</taxon>
        <taxon>Liparis</taxon>
    </lineage>
</organism>
<name>A0A4Z2J574_9TELE</name>
<gene>
    <name evidence="2" type="ORF">EYF80_004883</name>
</gene>
<sequence length="199" mass="21981">MTELRHLLAAKPQGVPGKRREHLHILCRGVEGPGVLVLADVPPVLIGLGDQDVAFPGLDGHQATVLRRVLKFMEHLHVLHVPASRPLRSYGLDIDEVAMLGPLPQGLDPLQFSSVKGEARPGRQLEQGTGDRHEHHHVEAAQAERRSPRARGRVRHRNKRVLHRSQVPMSGANVWPGLVNKATIPKRSAEVACCRRLTT</sequence>
<evidence type="ECO:0000313" key="3">
    <source>
        <dbReference type="Proteomes" id="UP000314294"/>
    </source>
</evidence>
<comment type="caution">
    <text evidence="2">The sequence shown here is derived from an EMBL/GenBank/DDBJ whole genome shotgun (WGS) entry which is preliminary data.</text>
</comment>
<dbReference type="Proteomes" id="UP000314294">
    <property type="component" value="Unassembled WGS sequence"/>
</dbReference>
<evidence type="ECO:0000313" key="2">
    <source>
        <dbReference type="EMBL" id="TNN84838.1"/>
    </source>
</evidence>
<accession>A0A4Z2J574</accession>
<dbReference type="AlphaFoldDB" id="A0A4Z2J574"/>
<reference evidence="2 3" key="1">
    <citation type="submission" date="2019-03" db="EMBL/GenBank/DDBJ databases">
        <title>First draft genome of Liparis tanakae, snailfish: a comprehensive survey of snailfish specific genes.</title>
        <authorList>
            <person name="Kim W."/>
            <person name="Song I."/>
            <person name="Jeong J.-H."/>
            <person name="Kim D."/>
            <person name="Kim S."/>
            <person name="Ryu S."/>
            <person name="Song J.Y."/>
            <person name="Lee S.K."/>
        </authorList>
    </citation>
    <scope>NUCLEOTIDE SEQUENCE [LARGE SCALE GENOMIC DNA]</scope>
    <source>
        <tissue evidence="2">Muscle</tissue>
    </source>
</reference>
<protein>
    <submittedName>
        <fullName evidence="2">Uncharacterized protein</fullName>
    </submittedName>
</protein>
<feature type="region of interest" description="Disordered" evidence="1">
    <location>
        <begin position="116"/>
        <end position="155"/>
    </location>
</feature>
<proteinExistence type="predicted"/>
<keyword evidence="3" id="KW-1185">Reference proteome</keyword>